<dbReference type="InterPro" id="IPR013525">
    <property type="entry name" value="ABC2_TM"/>
</dbReference>
<dbReference type="Pfam" id="PF00005">
    <property type="entry name" value="ABC_tran"/>
    <property type="match status" value="1"/>
</dbReference>
<evidence type="ECO:0000256" key="1">
    <source>
        <dbReference type="ARBA" id="ARBA00004141"/>
    </source>
</evidence>
<reference evidence="11" key="1">
    <citation type="submission" date="2025-08" db="UniProtKB">
        <authorList>
            <consortium name="RefSeq"/>
        </authorList>
    </citation>
    <scope>IDENTIFICATION</scope>
    <source>
        <tissue evidence="11">Whole organism</tissue>
    </source>
</reference>
<dbReference type="InterPro" id="IPR047817">
    <property type="entry name" value="ABC2_TM_bact-type"/>
</dbReference>
<feature type="transmembrane region" description="Helical" evidence="7">
    <location>
        <begin position="700"/>
        <end position="720"/>
    </location>
</feature>
<feature type="transmembrane region" description="Helical" evidence="7">
    <location>
        <begin position="560"/>
        <end position="587"/>
    </location>
</feature>
<dbReference type="GO" id="GO:0016020">
    <property type="term" value="C:membrane"/>
    <property type="evidence" value="ECO:0007669"/>
    <property type="project" value="UniProtKB-SubCell"/>
</dbReference>
<evidence type="ECO:0000313" key="11">
    <source>
        <dbReference type="RefSeq" id="XP_052131598.1"/>
    </source>
</evidence>
<dbReference type="OrthoDB" id="10255969at2759"/>
<dbReference type="AlphaFoldDB" id="A0A9C6X9M7"/>
<feature type="domain" description="ABC transporter" evidence="8">
    <location>
        <begin position="10"/>
        <end position="244"/>
    </location>
</feature>
<evidence type="ECO:0000256" key="3">
    <source>
        <dbReference type="ARBA" id="ARBA00022741"/>
    </source>
</evidence>
<feature type="transmembrane region" description="Helical" evidence="7">
    <location>
        <begin position="645"/>
        <end position="663"/>
    </location>
</feature>
<feature type="transmembrane region" description="Helical" evidence="7">
    <location>
        <begin position="732"/>
        <end position="754"/>
    </location>
</feature>
<dbReference type="Proteomes" id="UP000504606">
    <property type="component" value="Unplaced"/>
</dbReference>
<accession>A0A9C6X9M7</accession>
<feature type="transmembrane region" description="Helical" evidence="7">
    <location>
        <begin position="355"/>
        <end position="376"/>
    </location>
</feature>
<dbReference type="PROSITE" id="PS00211">
    <property type="entry name" value="ABC_TRANSPORTER_1"/>
    <property type="match status" value="1"/>
</dbReference>
<dbReference type="InterPro" id="IPR027417">
    <property type="entry name" value="P-loop_NTPase"/>
</dbReference>
<organism evidence="10 11">
    <name type="scientific">Frankliniella occidentalis</name>
    <name type="common">Western flower thrips</name>
    <name type="synonym">Euthrips occidentalis</name>
    <dbReference type="NCBI Taxonomy" id="133901"/>
    <lineage>
        <taxon>Eukaryota</taxon>
        <taxon>Metazoa</taxon>
        <taxon>Ecdysozoa</taxon>
        <taxon>Arthropoda</taxon>
        <taxon>Hexapoda</taxon>
        <taxon>Insecta</taxon>
        <taxon>Pterygota</taxon>
        <taxon>Neoptera</taxon>
        <taxon>Paraneoptera</taxon>
        <taxon>Thysanoptera</taxon>
        <taxon>Terebrantia</taxon>
        <taxon>Thripoidea</taxon>
        <taxon>Thripidae</taxon>
        <taxon>Frankliniella</taxon>
    </lineage>
</organism>
<feature type="transmembrane region" description="Helical" evidence="7">
    <location>
        <begin position="675"/>
        <end position="694"/>
    </location>
</feature>
<protein>
    <submittedName>
        <fullName evidence="11">ABC transporter G family member 20-like</fullName>
    </submittedName>
</protein>
<dbReference type="PANTHER" id="PTHR43038">
    <property type="entry name" value="ATP-BINDING CASSETTE, SUB-FAMILY H, MEMBER 1"/>
    <property type="match status" value="1"/>
</dbReference>
<name>A0A9C6X9M7_FRAOC</name>
<keyword evidence="3" id="KW-0547">Nucleotide-binding</keyword>
<comment type="subcellular location">
    <subcellularLocation>
        <location evidence="1">Membrane</location>
        <topology evidence="1">Multi-pass membrane protein</topology>
    </subcellularLocation>
</comment>
<evidence type="ECO:0000313" key="10">
    <source>
        <dbReference type="Proteomes" id="UP000504606"/>
    </source>
</evidence>
<keyword evidence="5 7" id="KW-1133">Transmembrane helix</keyword>
<evidence type="ECO:0000256" key="7">
    <source>
        <dbReference type="SAM" id="Phobius"/>
    </source>
</evidence>
<keyword evidence="4" id="KW-0067">ATP-binding</keyword>
<proteinExistence type="predicted"/>
<dbReference type="RefSeq" id="XP_052131598.1">
    <property type="nucleotide sequence ID" value="XM_052275638.1"/>
</dbReference>
<evidence type="ECO:0000256" key="2">
    <source>
        <dbReference type="ARBA" id="ARBA00022692"/>
    </source>
</evidence>
<dbReference type="KEGG" id="foc:113208087"/>
<evidence type="ECO:0000256" key="6">
    <source>
        <dbReference type="ARBA" id="ARBA00023136"/>
    </source>
</evidence>
<dbReference type="Gene3D" id="3.40.50.300">
    <property type="entry name" value="P-loop containing nucleotide triphosphate hydrolases"/>
    <property type="match status" value="1"/>
</dbReference>
<evidence type="ECO:0000259" key="9">
    <source>
        <dbReference type="PROSITE" id="PS51012"/>
    </source>
</evidence>
<dbReference type="Pfam" id="PF12698">
    <property type="entry name" value="ABC2_membrane_3"/>
    <property type="match status" value="1"/>
</dbReference>
<evidence type="ECO:0000256" key="4">
    <source>
        <dbReference type="ARBA" id="ARBA00022840"/>
    </source>
</evidence>
<dbReference type="SMART" id="SM00382">
    <property type="entry name" value="AAA"/>
    <property type="match status" value="1"/>
</dbReference>
<dbReference type="GO" id="GO:0140359">
    <property type="term" value="F:ABC-type transporter activity"/>
    <property type="evidence" value="ECO:0007669"/>
    <property type="project" value="InterPro"/>
</dbReference>
<dbReference type="InterPro" id="IPR017871">
    <property type="entry name" value="ABC_transporter-like_CS"/>
</dbReference>
<feature type="domain" description="ABC transmembrane type-2" evidence="9">
    <location>
        <begin position="509"/>
        <end position="757"/>
    </location>
</feature>
<dbReference type="PROSITE" id="PS51012">
    <property type="entry name" value="ABC_TM2"/>
    <property type="match status" value="1"/>
</dbReference>
<dbReference type="InterPro" id="IPR003593">
    <property type="entry name" value="AAA+_ATPase"/>
</dbReference>
<gene>
    <name evidence="11" type="primary">LOC113208087</name>
</gene>
<dbReference type="SUPFAM" id="SSF52540">
    <property type="entry name" value="P-loop containing nucleoside triphosphate hydrolases"/>
    <property type="match status" value="1"/>
</dbReference>
<dbReference type="InterPro" id="IPR003439">
    <property type="entry name" value="ABC_transporter-like_ATP-bd"/>
</dbReference>
<keyword evidence="10" id="KW-1185">Reference proteome</keyword>
<feature type="transmembrane region" description="Helical" evidence="7">
    <location>
        <begin position="608"/>
        <end position="633"/>
    </location>
</feature>
<dbReference type="PANTHER" id="PTHR43038:SF2">
    <property type="entry name" value="RH61964P"/>
    <property type="match status" value="1"/>
</dbReference>
<keyword evidence="6 7" id="KW-0472">Membrane</keyword>
<dbReference type="GO" id="GO:0016887">
    <property type="term" value="F:ATP hydrolysis activity"/>
    <property type="evidence" value="ECO:0007669"/>
    <property type="project" value="InterPro"/>
</dbReference>
<evidence type="ECO:0000256" key="5">
    <source>
        <dbReference type="ARBA" id="ARBA00022989"/>
    </source>
</evidence>
<dbReference type="GeneID" id="113208087"/>
<sequence length="758" mass="82529">MEASTGSYAVCVRGACKAYGSRRRPLNVLENLDMSVLKGSIYGLLGASGCGKTTLLSCTVGRRRLDAGSVWVLGGRPGEPGSGVPGPRIGYMPQEVALVGELTVRETLFYFGWIFGMTDDQIEERIAFLQQLLDLPPKNKFVKLLSGGQQRRVSFAAALVHDPELLILDEPTVGLDPILRQAIWDYLVKITRDDHKTVIITTHYIEEAKQAHSIGLMRAGRLLAEDSPSQLLDRYGSATLEEVFLILSSNQGPVDQGPMDAALDQASVDQGAGTLPMTASSTEALHQSNGDIATISPNGNDSLALRKLPVNNNGKPCNGGGYDVPVRARPPFSNMFKGHVKALLAKSFLRILRHLGALGFIFIFPVLEVGVFFTAIGGDPQGLQLSVVNEELYAMNLSTCDEYSSLFGKPGSTYTGGTDDDYGQPVGNCSVRMLSCAFLGYLDHRMAHQVFYKEKGEALNVSRAGDSIGVLHFGPNFTEWLEARRRYGSELTAEEVDQGEIPIWLDMSNRQLGTIMTKSIVDSYHAFSRDLLSTCHANPKIGEIPVHFEEPVYGVENPNFAVFAAPGIILTMIFFLTTGLTATVMITEKQEGLWDRSLVAGVTAWESLLAHVVTQGVLMGIQAALALIMMFLVFKVPCAGHMGDVIFLVFITGMTGMCFGFFVSVSCETVTTANFLSLGSFYPIILLSGVIWPLEGMSTVLRWIALCLPVTLSTTSLRNIMLRGWGLTEPQVYIGFVVTGLWAAGLITICMIILKYRK</sequence>
<evidence type="ECO:0000259" key="8">
    <source>
        <dbReference type="PROSITE" id="PS50893"/>
    </source>
</evidence>
<dbReference type="CDD" id="cd03230">
    <property type="entry name" value="ABC_DR_subfamily_A"/>
    <property type="match status" value="1"/>
</dbReference>
<dbReference type="GO" id="GO:0005524">
    <property type="term" value="F:ATP binding"/>
    <property type="evidence" value="ECO:0007669"/>
    <property type="project" value="UniProtKB-KW"/>
</dbReference>
<keyword evidence="2 7" id="KW-0812">Transmembrane</keyword>
<dbReference type="PROSITE" id="PS50893">
    <property type="entry name" value="ABC_TRANSPORTER_2"/>
    <property type="match status" value="1"/>
</dbReference>